<dbReference type="OrthoDB" id="9804743at2"/>
<sequence length="110" mass="12701">MADRKRKIPLIVYVTEKERETIQKKMELAGSANNYSAYARKMLIDGYVIQIDHAPIKELAREIGGIGRNINQITARANAMGNLYAHDIQDIKELMKEVWHTVRYTLLSQR</sequence>
<dbReference type="RefSeq" id="WP_046442701.1">
    <property type="nucleotide sequence ID" value="NZ_LAYJ01000068.1"/>
</dbReference>
<dbReference type="Proteomes" id="UP000034076">
    <property type="component" value="Unassembled WGS sequence"/>
</dbReference>
<accession>A0A0M2NHG0</accession>
<dbReference type="EMBL" id="LAYJ01000068">
    <property type="protein sequence ID" value="KKI51588.1"/>
    <property type="molecule type" value="Genomic_DNA"/>
</dbReference>
<protein>
    <submittedName>
        <fullName evidence="1">Uncharacterized protein</fullName>
    </submittedName>
</protein>
<gene>
    <name evidence="1" type="ORF">CHK_0754</name>
</gene>
<dbReference type="Pfam" id="PF21983">
    <property type="entry name" value="NikA-like"/>
    <property type="match status" value="1"/>
</dbReference>
<dbReference type="AlphaFoldDB" id="A0A0M2NHG0"/>
<organism evidence="1 2">
    <name type="scientific">Christensenella hongkongensis</name>
    <dbReference type="NCBI Taxonomy" id="270498"/>
    <lineage>
        <taxon>Bacteria</taxon>
        <taxon>Bacillati</taxon>
        <taxon>Bacillota</taxon>
        <taxon>Clostridia</taxon>
        <taxon>Christensenellales</taxon>
        <taxon>Christensenellaceae</taxon>
        <taxon>Christensenella</taxon>
    </lineage>
</organism>
<name>A0A0M2NHG0_9FIRM</name>
<dbReference type="STRING" id="270498.CHK_0754"/>
<reference evidence="1 2" key="1">
    <citation type="submission" date="2015-04" db="EMBL/GenBank/DDBJ databases">
        <title>Draft genome sequence of bacteremic isolate Catabacter hongkongensis type strain HKU16T.</title>
        <authorList>
            <person name="Lau S.K."/>
            <person name="Teng J.L."/>
            <person name="Huang Y."/>
            <person name="Curreem S.O."/>
            <person name="Tsui S.K."/>
            <person name="Woo P.C."/>
        </authorList>
    </citation>
    <scope>NUCLEOTIDE SEQUENCE [LARGE SCALE GENOMIC DNA]</scope>
    <source>
        <strain evidence="1 2">HKU16</strain>
    </source>
</reference>
<evidence type="ECO:0000313" key="2">
    <source>
        <dbReference type="Proteomes" id="UP000034076"/>
    </source>
</evidence>
<proteinExistence type="predicted"/>
<comment type="caution">
    <text evidence="1">The sequence shown here is derived from an EMBL/GenBank/DDBJ whole genome shotgun (WGS) entry which is preliminary data.</text>
</comment>
<keyword evidence="2" id="KW-1185">Reference proteome</keyword>
<dbReference type="PATRIC" id="fig|270498.16.peg.351"/>
<evidence type="ECO:0000313" key="1">
    <source>
        <dbReference type="EMBL" id="KKI51588.1"/>
    </source>
</evidence>
<dbReference type="InterPro" id="IPR053842">
    <property type="entry name" value="NikA-like"/>
</dbReference>